<dbReference type="RefSeq" id="WP_110095397.1">
    <property type="nucleotide sequence ID" value="NZ_NKUE01000002.1"/>
</dbReference>
<comment type="caution">
    <text evidence="2">The sequence shown here is derived from an EMBL/GenBank/DDBJ whole genome shotgun (WGS) entry which is preliminary data.</text>
</comment>
<dbReference type="EMBL" id="POTC01000022">
    <property type="protein sequence ID" value="POF62520.1"/>
    <property type="molecule type" value="Genomic_DNA"/>
</dbReference>
<evidence type="ECO:0000259" key="1">
    <source>
        <dbReference type="SMART" id="SM01008"/>
    </source>
</evidence>
<dbReference type="InterPro" id="IPR046867">
    <property type="entry name" value="AldOxase/xan_DH_MoCoBD2"/>
</dbReference>
<dbReference type="InterPro" id="IPR012368">
    <property type="entry name" value="OxRdtase_Mopterin-bd_su_IorB"/>
</dbReference>
<dbReference type="InterPro" id="IPR052516">
    <property type="entry name" value="N-heterocyclic_Hydroxylase"/>
</dbReference>
<dbReference type="GO" id="GO:0047113">
    <property type="term" value="F:aldehyde dehydrogenase (quinone) activity"/>
    <property type="evidence" value="ECO:0007669"/>
    <property type="project" value="UniProtKB-EC"/>
</dbReference>
<gene>
    <name evidence="2" type="ORF">KMAL_18140</name>
</gene>
<organism evidence="2 3">
    <name type="scientific">Novacetimonas maltaceti</name>
    <dbReference type="NCBI Taxonomy" id="1203393"/>
    <lineage>
        <taxon>Bacteria</taxon>
        <taxon>Pseudomonadati</taxon>
        <taxon>Pseudomonadota</taxon>
        <taxon>Alphaproteobacteria</taxon>
        <taxon>Acetobacterales</taxon>
        <taxon>Acetobacteraceae</taxon>
        <taxon>Novacetimonas</taxon>
    </lineage>
</organism>
<dbReference type="InterPro" id="IPR000674">
    <property type="entry name" value="Ald_Oxase/Xan_DH_a/b"/>
</dbReference>
<dbReference type="PROSITE" id="PS51318">
    <property type="entry name" value="TAT"/>
    <property type="match status" value="1"/>
</dbReference>
<dbReference type="InterPro" id="IPR008274">
    <property type="entry name" value="AldOxase/xan_DH_MoCoBD1"/>
</dbReference>
<dbReference type="PANTHER" id="PTHR47495">
    <property type="entry name" value="ALDEHYDE DEHYDROGENASE"/>
    <property type="match status" value="1"/>
</dbReference>
<dbReference type="PANTHER" id="PTHR47495:SF2">
    <property type="entry name" value="ALDEHYDE DEHYDROGENASE"/>
    <property type="match status" value="1"/>
</dbReference>
<dbReference type="AlphaFoldDB" id="A0A2S3W0Y2"/>
<dbReference type="InterPro" id="IPR037165">
    <property type="entry name" value="AldOxase/xan_DH_Mopterin-bd_sf"/>
</dbReference>
<sequence length="774" mass="83764">MGRLNRFLTGKGSGAGQGLSRRGFLVTSLGAGVMFGFARQASANQIFPLDKSGPGDGAFEPTIWCSIAPDGEITVNIIRAEMGQHIGSALARIIADEMEADWEKVRINYVDTDPKWGLMVTGGSWSVWMTWDVFRQAGAATRTALVEEAARLLGTTPDKCTVSRSIVSAANGKQISFGDIVAQGHPSHSFTPEEMAKLPLKPASERRLIGNSELKKALDIPAKTTGEAIYGIDAKVEGMVYARPKMPPTRYGSKVRSVDDSEARKVKGYIRYLKIDDPSGVVQGWVVVLASSYAAAIRATDALKVDWIPGETAHVSERDIQDRGRELINHKEGGVYVFNDDGVDQAFSSAHTVMDKEYTCASVLHYQLEPTNALAFVKDGVYEIHAGNQWQSLILPTLAKALEVPESKVLLRSYLLGGGFGRRLNGDYMIPAALASKALGGKPVKLILTRSDDMVFDSFRSPSVQRVRMAFDASSKITAMDYQAAAGWPTGVMAEAFMSKGVNDVPYDQFAIAGADHWYEVGAFRVRALRNDLAEKTFRPGWLRSVSPGWTSWGVECFLDEVAHAQKKDPVQFRLELLTGAGRNKGEAPDAVGGALRQAAVLRRLAEKVGWGKQKLPKDTALGICTTAGQERGMPTWIACCAQVHVDRATGVVRCEKLTIVVDAGTVVDPDGARAQTEGAALWGLSMVLFENTEIVNGQPVDRNLNTYTPLRIADTPEMDIEFLPSTEKPMGLGEPGTTVVGPAIGNAIFNAVGVRLRHMPVRPADVLRGLQGS</sequence>
<dbReference type="Pfam" id="PF02738">
    <property type="entry name" value="MoCoBD_1"/>
    <property type="match status" value="1"/>
</dbReference>
<dbReference type="Gene3D" id="3.90.1170.50">
    <property type="entry name" value="Aldehyde oxidase/xanthine dehydrogenase, a/b hammerhead"/>
    <property type="match status" value="1"/>
</dbReference>
<keyword evidence="3" id="KW-1185">Reference proteome</keyword>
<dbReference type="SMART" id="SM01008">
    <property type="entry name" value="Ald_Xan_dh_C"/>
    <property type="match status" value="1"/>
</dbReference>
<dbReference type="InterPro" id="IPR006311">
    <property type="entry name" value="TAT_signal"/>
</dbReference>
<dbReference type="PIRSF" id="PIRSF036389">
    <property type="entry name" value="IOR_B"/>
    <property type="match status" value="1"/>
</dbReference>
<dbReference type="Pfam" id="PF20256">
    <property type="entry name" value="MoCoBD_2"/>
    <property type="match status" value="2"/>
</dbReference>
<protein>
    <submittedName>
        <fullName evidence="2">Membrane-bound aldehyde dehydrogenase [pyrroloquinoline-quinone]</fullName>
        <ecNumber evidence="2">1.2.5.2</ecNumber>
    </submittedName>
</protein>
<feature type="domain" description="Aldehyde oxidase/xanthine dehydrogenase a/b hammerhead" evidence="1">
    <location>
        <begin position="225"/>
        <end position="311"/>
    </location>
</feature>
<keyword evidence="2" id="KW-0560">Oxidoreductase</keyword>
<dbReference type="Gene3D" id="3.30.365.10">
    <property type="entry name" value="Aldehyde oxidase/xanthine dehydrogenase, molybdopterin binding domain"/>
    <property type="match status" value="4"/>
</dbReference>
<accession>A0A2S3W0Y2</accession>
<dbReference type="SUPFAM" id="SSF56003">
    <property type="entry name" value="Molybdenum cofactor-binding domain"/>
    <property type="match status" value="2"/>
</dbReference>
<evidence type="ECO:0000313" key="3">
    <source>
        <dbReference type="Proteomes" id="UP000237344"/>
    </source>
</evidence>
<dbReference type="Proteomes" id="UP000237344">
    <property type="component" value="Unassembled WGS sequence"/>
</dbReference>
<dbReference type="OrthoDB" id="9767994at2"/>
<reference evidence="2 3" key="1">
    <citation type="submission" date="2018-01" db="EMBL/GenBank/DDBJ databases">
        <title>Draft Genome Sequence of Komagataeibacter maltaceti LMG 1529, a Vinegar Producing Acetic Acid Bacterium Isolated from Malt Vinegar Brewery Acetifiers.</title>
        <authorList>
            <person name="Zhang Q."/>
            <person name="Hollensteiner J."/>
            <person name="Poehlein A."/>
            <person name="Daniel R."/>
        </authorList>
    </citation>
    <scope>NUCLEOTIDE SEQUENCE [LARGE SCALE GENOMIC DNA]</scope>
    <source>
        <strain evidence="2 3">LMG 1529</strain>
    </source>
</reference>
<name>A0A2S3W0Y2_9PROT</name>
<dbReference type="EC" id="1.2.5.2" evidence="2"/>
<evidence type="ECO:0000313" key="2">
    <source>
        <dbReference type="EMBL" id="POF62520.1"/>
    </source>
</evidence>
<proteinExistence type="predicted"/>